<accession>A0A9N9NZT4</accession>
<protein>
    <submittedName>
        <fullName evidence="2">5897_t:CDS:1</fullName>
    </submittedName>
</protein>
<dbReference type="Proteomes" id="UP000789342">
    <property type="component" value="Unassembled WGS sequence"/>
</dbReference>
<comment type="caution">
    <text evidence="2">The sequence shown here is derived from an EMBL/GenBank/DDBJ whole genome shotgun (WGS) entry which is preliminary data.</text>
</comment>
<sequence length="161" mass="18678">GKQELKRHIDEIANKITDKINYKVDELNRELKRVRFAADAWYSSIGTFTKAEKGKFVQEKGVEIPFQLNLTKSFKAKSPGKFLQPPNMDKNANPKEEKVQDYFMDECKALENFENIQNKLIVRDTRFSPLLDTRKPDFVFIPNDFPLDPLSVVAVGEIKKR</sequence>
<evidence type="ECO:0000313" key="2">
    <source>
        <dbReference type="EMBL" id="CAG8775172.1"/>
    </source>
</evidence>
<dbReference type="AlphaFoldDB" id="A0A9N9NZT4"/>
<feature type="non-terminal residue" evidence="2">
    <location>
        <position position="1"/>
    </location>
</feature>
<dbReference type="Pfam" id="PF20713">
    <property type="entry name" value="DUF6826"/>
    <property type="match status" value="1"/>
</dbReference>
<dbReference type="EMBL" id="CAJVPV010048908">
    <property type="protein sequence ID" value="CAG8775172.1"/>
    <property type="molecule type" value="Genomic_DNA"/>
</dbReference>
<organism evidence="2 3">
    <name type="scientific">Acaulospora morrowiae</name>
    <dbReference type="NCBI Taxonomy" id="94023"/>
    <lineage>
        <taxon>Eukaryota</taxon>
        <taxon>Fungi</taxon>
        <taxon>Fungi incertae sedis</taxon>
        <taxon>Mucoromycota</taxon>
        <taxon>Glomeromycotina</taxon>
        <taxon>Glomeromycetes</taxon>
        <taxon>Diversisporales</taxon>
        <taxon>Acaulosporaceae</taxon>
        <taxon>Acaulospora</taxon>
    </lineage>
</organism>
<evidence type="ECO:0000259" key="1">
    <source>
        <dbReference type="Pfam" id="PF20713"/>
    </source>
</evidence>
<name>A0A9N9NZT4_9GLOM</name>
<dbReference type="InterPro" id="IPR049229">
    <property type="entry name" value="DUF6826"/>
</dbReference>
<feature type="non-terminal residue" evidence="2">
    <location>
        <position position="161"/>
    </location>
</feature>
<keyword evidence="3" id="KW-1185">Reference proteome</keyword>
<gene>
    <name evidence="2" type="ORF">AMORRO_LOCUS16854</name>
</gene>
<feature type="domain" description="DUF6826" evidence="1">
    <location>
        <begin position="96"/>
        <end position="161"/>
    </location>
</feature>
<proteinExistence type="predicted"/>
<reference evidence="2" key="1">
    <citation type="submission" date="2021-06" db="EMBL/GenBank/DDBJ databases">
        <authorList>
            <person name="Kallberg Y."/>
            <person name="Tangrot J."/>
            <person name="Rosling A."/>
        </authorList>
    </citation>
    <scope>NUCLEOTIDE SEQUENCE</scope>
    <source>
        <strain evidence="2">CL551</strain>
    </source>
</reference>
<dbReference type="OrthoDB" id="2334412at2759"/>
<evidence type="ECO:0000313" key="3">
    <source>
        <dbReference type="Proteomes" id="UP000789342"/>
    </source>
</evidence>